<dbReference type="EMBL" id="CYHE01000014">
    <property type="protein sequence ID" value="CUA99629.1"/>
    <property type="molecule type" value="Genomic_DNA"/>
</dbReference>
<keyword evidence="2" id="KW-0813">Transport</keyword>
<dbReference type="InterPro" id="IPR018389">
    <property type="entry name" value="DctP_fam"/>
</dbReference>
<dbReference type="CDD" id="cd13669">
    <property type="entry name" value="PBP2_TRAP_TM0322_like"/>
    <property type="match status" value="1"/>
</dbReference>
<proteinExistence type="inferred from homology"/>
<name>A0A0K6I934_9HYPH</name>
<comment type="similarity">
    <text evidence="1">Belongs to the bacterial solute-binding protein 7 family.</text>
</comment>
<dbReference type="RefSeq" id="WP_055456748.1">
    <property type="nucleotide sequence ID" value="NZ_CYHE01000014.1"/>
</dbReference>
<evidence type="ECO:0000313" key="5">
    <source>
        <dbReference type="EMBL" id="CUA99629.1"/>
    </source>
</evidence>
<evidence type="ECO:0000313" key="6">
    <source>
        <dbReference type="Proteomes" id="UP000183900"/>
    </source>
</evidence>
<dbReference type="InterPro" id="IPR038404">
    <property type="entry name" value="TRAP_DctP_sf"/>
</dbReference>
<sequence>MKLKSLALAALMGVAAILPVAAQEVVVKVAYENNPGEPVDKVMHRWADLVKEASGGKVALELFPSSQLGAKKDVIEQAMLGVNVVTIADAGFLTDFDPDLGILFGPYLADNPQQLLKIYESDWFKQKDQELRAKGIHIVIPNYLYGTRQLLATKKVEKPEDLKGLKIRVPNNPMQIKAIELMGATPTPMPLGEVYPALTQGVIDGVENPLPVLYGQKLHEPAKELSMIGYLTNTALWLGGEEFFSPLDPQVLEMLHKTGYEAGLYSQEIAAEEEERILSEMKAAGVNVTQPDVAAFREKTMPFYTQFPEWTPGLYDMIQAELAK</sequence>
<dbReference type="NCBIfam" id="NF037995">
    <property type="entry name" value="TRAP_S1"/>
    <property type="match status" value="1"/>
</dbReference>
<dbReference type="GO" id="GO:0055085">
    <property type="term" value="P:transmembrane transport"/>
    <property type="evidence" value="ECO:0007669"/>
    <property type="project" value="InterPro"/>
</dbReference>
<dbReference type="Pfam" id="PF03480">
    <property type="entry name" value="DctP"/>
    <property type="match status" value="1"/>
</dbReference>
<accession>A0A0K6I934</accession>
<evidence type="ECO:0000256" key="3">
    <source>
        <dbReference type="ARBA" id="ARBA00022729"/>
    </source>
</evidence>
<dbReference type="AlphaFoldDB" id="A0A0K6I934"/>
<evidence type="ECO:0000256" key="2">
    <source>
        <dbReference type="ARBA" id="ARBA00022448"/>
    </source>
</evidence>
<feature type="chain" id="PRO_5005505280" evidence="4">
    <location>
        <begin position="23"/>
        <end position="324"/>
    </location>
</feature>
<evidence type="ECO:0000256" key="4">
    <source>
        <dbReference type="SAM" id="SignalP"/>
    </source>
</evidence>
<dbReference type="Gene3D" id="3.40.190.170">
    <property type="entry name" value="Bacterial extracellular solute-binding protein, family 7"/>
    <property type="match status" value="1"/>
</dbReference>
<dbReference type="Proteomes" id="UP000183900">
    <property type="component" value="Unassembled WGS sequence"/>
</dbReference>
<organism evidence="5 6">
    <name type="scientific">Pannonibacter indicus</name>
    <dbReference type="NCBI Taxonomy" id="466044"/>
    <lineage>
        <taxon>Bacteria</taxon>
        <taxon>Pseudomonadati</taxon>
        <taxon>Pseudomonadota</taxon>
        <taxon>Alphaproteobacteria</taxon>
        <taxon>Hyphomicrobiales</taxon>
        <taxon>Stappiaceae</taxon>
        <taxon>Pannonibacter</taxon>
    </lineage>
</organism>
<dbReference type="PANTHER" id="PTHR33376:SF7">
    <property type="entry name" value="C4-DICARBOXYLATE-BINDING PROTEIN DCTB"/>
    <property type="match status" value="1"/>
</dbReference>
<feature type="signal peptide" evidence="4">
    <location>
        <begin position="1"/>
        <end position="22"/>
    </location>
</feature>
<keyword evidence="3 4" id="KW-0732">Signal</keyword>
<evidence type="ECO:0000256" key="1">
    <source>
        <dbReference type="ARBA" id="ARBA00009023"/>
    </source>
</evidence>
<keyword evidence="6" id="KW-1185">Reference proteome</keyword>
<dbReference type="PANTHER" id="PTHR33376">
    <property type="match status" value="1"/>
</dbReference>
<dbReference type="OrthoDB" id="8673861at2"/>
<protein>
    <submittedName>
        <fullName evidence="5">TRAP-type C4-dicarboxylate transport system, periplasmic component</fullName>
    </submittedName>
</protein>
<gene>
    <name evidence="5" type="ORF">Ga0061067_11418</name>
</gene>
<reference evidence="6" key="1">
    <citation type="submission" date="2015-08" db="EMBL/GenBank/DDBJ databases">
        <authorList>
            <person name="Varghese N."/>
        </authorList>
    </citation>
    <scope>NUCLEOTIDE SEQUENCE [LARGE SCALE GENOMIC DNA]</scope>
    <source>
        <strain evidence="6">DSM 23407</strain>
    </source>
</reference>